<keyword evidence="4" id="KW-0378">Hydrolase</keyword>
<feature type="signal peptide" evidence="6">
    <location>
        <begin position="1"/>
        <end position="18"/>
    </location>
</feature>
<comment type="similarity">
    <text evidence="1">Belongs to the peptidase S28 family.</text>
</comment>
<evidence type="ECO:0000313" key="7">
    <source>
        <dbReference type="EMBL" id="CAE7539221.1"/>
    </source>
</evidence>
<dbReference type="InterPro" id="IPR042269">
    <property type="entry name" value="Ser_carbopepase_S28_SKS"/>
</dbReference>
<dbReference type="AlphaFoldDB" id="A0A812TJX9"/>
<protein>
    <submittedName>
        <fullName evidence="7">DPP7 protein</fullName>
    </submittedName>
</protein>
<dbReference type="OrthoDB" id="2130629at2759"/>
<evidence type="ECO:0000256" key="4">
    <source>
        <dbReference type="ARBA" id="ARBA00022801"/>
    </source>
</evidence>
<evidence type="ECO:0000256" key="6">
    <source>
        <dbReference type="SAM" id="SignalP"/>
    </source>
</evidence>
<reference evidence="7" key="1">
    <citation type="submission" date="2021-02" db="EMBL/GenBank/DDBJ databases">
        <authorList>
            <person name="Dougan E. K."/>
            <person name="Rhodes N."/>
            <person name="Thang M."/>
            <person name="Chan C."/>
        </authorList>
    </citation>
    <scope>NUCLEOTIDE SEQUENCE</scope>
</reference>
<comment type="caution">
    <text evidence="7">The sequence shown here is derived from an EMBL/GenBank/DDBJ whole genome shotgun (WGS) entry which is preliminary data.</text>
</comment>
<dbReference type="PANTHER" id="PTHR11010">
    <property type="entry name" value="PROTEASE S28 PRO-X CARBOXYPEPTIDASE-RELATED"/>
    <property type="match status" value="1"/>
</dbReference>
<gene>
    <name evidence="7" type="primary">DPP7</name>
    <name evidence="7" type="ORF">SNAT2548_LOCUS30231</name>
</gene>
<evidence type="ECO:0000256" key="1">
    <source>
        <dbReference type="ARBA" id="ARBA00011079"/>
    </source>
</evidence>
<evidence type="ECO:0000256" key="2">
    <source>
        <dbReference type="ARBA" id="ARBA00022670"/>
    </source>
</evidence>
<accession>A0A812TJX9</accession>
<feature type="chain" id="PRO_5032438944" evidence="6">
    <location>
        <begin position="19"/>
        <end position="455"/>
    </location>
</feature>
<keyword evidence="8" id="KW-1185">Reference proteome</keyword>
<dbReference type="GO" id="GO:0070008">
    <property type="term" value="F:serine-type exopeptidase activity"/>
    <property type="evidence" value="ECO:0007669"/>
    <property type="project" value="InterPro"/>
</dbReference>
<keyword evidence="2" id="KW-0645">Protease</keyword>
<evidence type="ECO:0000313" key="8">
    <source>
        <dbReference type="Proteomes" id="UP000604046"/>
    </source>
</evidence>
<evidence type="ECO:0000256" key="5">
    <source>
        <dbReference type="ARBA" id="ARBA00023180"/>
    </source>
</evidence>
<dbReference type="InterPro" id="IPR008758">
    <property type="entry name" value="Peptidase_S28"/>
</dbReference>
<sequence length="455" mass="50642">MLMDHLFQITWLLSAVAGLETRWFQQPLDHDSNSSATFAQRYLVDDSEADDDGPVLFFCGNEGDVEVFADFSKFLKEAAASLRGKLVFAEHRFYGKSLPFGTDFDKEHVRFLTVEQTLADYAQLITSLNADMQRKVVVFGGSYGGMLSSWMRAKYPSLVFAAVASSAPLHFDRVGSFFRLVTDAAEEMDPGCAGRVRTGFAALKAASPRSLQRAFGLCRPPLDLDELVLWARNAFVTVAMGNYPYAGDLFGKGLEAWPLRAACRSLREPLEPLESLAAAVGSYYNATGDVHCHNISHEYRDCADQTGCGTADSPWGRSWDIEACRQIVYYTPTDNVSDMFPPRAWGLAELSRYCQRTWGLQPQPNWFLPWMSSVSNSSRIVFTNGLLDPWRGGGVLHSLSSTLVSLQIPGAAHIYDLAGSHKDDVPAVRIARQTVLNLLRMWLDTPQTRPEHWVV</sequence>
<keyword evidence="3 6" id="KW-0732">Signal</keyword>
<dbReference type="PANTHER" id="PTHR11010:SF38">
    <property type="entry name" value="LYSOSOMAL PRO-X CARBOXYPEPTIDASE"/>
    <property type="match status" value="1"/>
</dbReference>
<dbReference type="SUPFAM" id="SSF53474">
    <property type="entry name" value="alpha/beta-Hydrolases"/>
    <property type="match status" value="1"/>
</dbReference>
<keyword evidence="5" id="KW-0325">Glycoprotein</keyword>
<dbReference type="Gene3D" id="1.20.120.980">
    <property type="entry name" value="Serine carboxypeptidase S28, SKS domain"/>
    <property type="match status" value="1"/>
</dbReference>
<dbReference type="Gene3D" id="3.40.50.1820">
    <property type="entry name" value="alpha/beta hydrolase"/>
    <property type="match status" value="1"/>
</dbReference>
<organism evidence="7 8">
    <name type="scientific">Symbiodinium natans</name>
    <dbReference type="NCBI Taxonomy" id="878477"/>
    <lineage>
        <taxon>Eukaryota</taxon>
        <taxon>Sar</taxon>
        <taxon>Alveolata</taxon>
        <taxon>Dinophyceae</taxon>
        <taxon>Suessiales</taxon>
        <taxon>Symbiodiniaceae</taxon>
        <taxon>Symbiodinium</taxon>
    </lineage>
</organism>
<dbReference type="GO" id="GO:0006508">
    <property type="term" value="P:proteolysis"/>
    <property type="evidence" value="ECO:0007669"/>
    <property type="project" value="UniProtKB-KW"/>
</dbReference>
<dbReference type="InterPro" id="IPR029058">
    <property type="entry name" value="AB_hydrolase_fold"/>
</dbReference>
<dbReference type="Pfam" id="PF05577">
    <property type="entry name" value="Peptidase_S28"/>
    <property type="match status" value="1"/>
</dbReference>
<dbReference type="Proteomes" id="UP000604046">
    <property type="component" value="Unassembled WGS sequence"/>
</dbReference>
<dbReference type="EMBL" id="CAJNDS010002597">
    <property type="protein sequence ID" value="CAE7539221.1"/>
    <property type="molecule type" value="Genomic_DNA"/>
</dbReference>
<dbReference type="GO" id="GO:0008239">
    <property type="term" value="F:dipeptidyl-peptidase activity"/>
    <property type="evidence" value="ECO:0007669"/>
    <property type="project" value="TreeGrafter"/>
</dbReference>
<name>A0A812TJX9_9DINO</name>
<proteinExistence type="inferred from homology"/>
<evidence type="ECO:0000256" key="3">
    <source>
        <dbReference type="ARBA" id="ARBA00022729"/>
    </source>
</evidence>